<reference evidence="1 2" key="1">
    <citation type="submission" date="2016-08" db="EMBL/GenBank/DDBJ databases">
        <title>Hymenobacter coccineus sp. nov., Hymenobacter lapidarius sp. nov. and Hymenobacter glacialis sp. nov., isolated from Antarctic soil.</title>
        <authorList>
            <person name="Sedlacek I."/>
            <person name="Kralova S."/>
            <person name="Kyrova K."/>
            <person name="Maslanova I."/>
            <person name="Stankova E."/>
            <person name="Vrbovska V."/>
            <person name="Nemec M."/>
            <person name="Bartak M."/>
            <person name="Svec P."/>
            <person name="Busse H.-J."/>
            <person name="Pantucek R."/>
        </authorList>
    </citation>
    <scope>NUCLEOTIDE SEQUENCE [LARGE SCALE GENOMIC DNA]</scope>
    <source>
        <strain evidence="1 2">CCM 8649</strain>
    </source>
</reference>
<dbReference type="AlphaFoldDB" id="A0A1G1SUY1"/>
<dbReference type="EMBL" id="MDZA01000432">
    <property type="protein sequence ID" value="OGX82424.1"/>
    <property type="molecule type" value="Genomic_DNA"/>
</dbReference>
<proteinExistence type="predicted"/>
<evidence type="ECO:0000313" key="1">
    <source>
        <dbReference type="EMBL" id="OGX82424.1"/>
    </source>
</evidence>
<evidence type="ECO:0000313" key="2">
    <source>
        <dbReference type="Proteomes" id="UP000177506"/>
    </source>
</evidence>
<name>A0A1G1SUY1_9BACT</name>
<gene>
    <name evidence="1" type="ORF">BEN49_13990</name>
</gene>
<accession>A0A1G1SUY1</accession>
<protein>
    <submittedName>
        <fullName evidence="1">Uncharacterized protein</fullName>
    </submittedName>
</protein>
<organism evidence="1 2">
    <name type="scientific">Hymenobacter coccineus</name>
    <dbReference type="NCBI Taxonomy" id="1908235"/>
    <lineage>
        <taxon>Bacteria</taxon>
        <taxon>Pseudomonadati</taxon>
        <taxon>Bacteroidota</taxon>
        <taxon>Cytophagia</taxon>
        <taxon>Cytophagales</taxon>
        <taxon>Hymenobacteraceae</taxon>
        <taxon>Hymenobacter</taxon>
    </lineage>
</organism>
<dbReference type="Proteomes" id="UP000177506">
    <property type="component" value="Unassembled WGS sequence"/>
</dbReference>
<keyword evidence="2" id="KW-1185">Reference proteome</keyword>
<sequence length="80" mass="8818">MLVASLLAWWAQASPLARHPARAWPLVPNALAVADAAHYAPADTIYKPSRRPRVGGRDARAALWASRGASRRWCCRCRPT</sequence>
<comment type="caution">
    <text evidence="1">The sequence shown here is derived from an EMBL/GenBank/DDBJ whole genome shotgun (WGS) entry which is preliminary data.</text>
</comment>